<organism evidence="1 2">
    <name type="scientific">Gracilimonas mengyeensis</name>
    <dbReference type="NCBI Taxonomy" id="1302730"/>
    <lineage>
        <taxon>Bacteria</taxon>
        <taxon>Pseudomonadati</taxon>
        <taxon>Balneolota</taxon>
        <taxon>Balneolia</taxon>
        <taxon>Balneolales</taxon>
        <taxon>Balneolaceae</taxon>
        <taxon>Gracilimonas</taxon>
    </lineage>
</organism>
<evidence type="ECO:0000313" key="2">
    <source>
        <dbReference type="Proteomes" id="UP000317557"/>
    </source>
</evidence>
<dbReference type="Proteomes" id="UP000317557">
    <property type="component" value="Unassembled WGS sequence"/>
</dbReference>
<keyword evidence="2" id="KW-1185">Reference proteome</keyword>
<protein>
    <recommendedName>
        <fullName evidence="3">Thioredoxin domain-containing protein</fullName>
    </recommendedName>
</protein>
<dbReference type="InterPro" id="IPR036249">
    <property type="entry name" value="Thioredoxin-like_sf"/>
</dbReference>
<name>A0A521E3K1_9BACT</name>
<dbReference type="SUPFAM" id="SSF52833">
    <property type="entry name" value="Thioredoxin-like"/>
    <property type="match status" value="1"/>
</dbReference>
<evidence type="ECO:0008006" key="3">
    <source>
        <dbReference type="Google" id="ProtNLM"/>
    </source>
</evidence>
<accession>A0A521E3K1</accession>
<reference evidence="1 2" key="1">
    <citation type="submission" date="2017-05" db="EMBL/GenBank/DDBJ databases">
        <authorList>
            <person name="Varghese N."/>
            <person name="Submissions S."/>
        </authorList>
    </citation>
    <scope>NUCLEOTIDE SEQUENCE [LARGE SCALE GENOMIC DNA]</scope>
    <source>
        <strain evidence="1 2">DSM 21985</strain>
    </source>
</reference>
<evidence type="ECO:0000313" key="1">
    <source>
        <dbReference type="EMBL" id="SMO77911.1"/>
    </source>
</evidence>
<sequence>MDKKFIVAITFALLLFFLNIYTLNKKQACTAKMQEAEQIYDVLKYQEEIQEIKGAKISRKFSEKYMSGKAVRLVALFPKEYCNICMEMEIPWLEKIADNYPGNLLIDNADKDYDLLSIIGNRTVKEIPFQGFLNESEINLHRIKVPIIFLIDKHGIIHDVYINDYRKPYITDKFYEKTISLLSLI</sequence>
<gene>
    <name evidence="1" type="ORF">SAMN06265219_11079</name>
</gene>
<proteinExistence type="predicted"/>
<dbReference type="EMBL" id="FXTP01000010">
    <property type="protein sequence ID" value="SMO77911.1"/>
    <property type="molecule type" value="Genomic_DNA"/>
</dbReference>
<dbReference type="AlphaFoldDB" id="A0A521E3K1"/>